<dbReference type="SMART" id="SM00530">
    <property type="entry name" value="HTH_XRE"/>
    <property type="match status" value="1"/>
</dbReference>
<reference evidence="7" key="1">
    <citation type="submission" date="2021-01" db="EMBL/GenBank/DDBJ databases">
        <title>Whole genome shotgun sequence of Sphaerimonospora thailandensis NBRC 107569.</title>
        <authorList>
            <person name="Komaki H."/>
            <person name="Tamura T."/>
        </authorList>
    </citation>
    <scope>NUCLEOTIDE SEQUENCE</scope>
    <source>
        <strain evidence="7">NBRC 107569</strain>
    </source>
</reference>
<keyword evidence="2" id="KW-0378">Hydrolase</keyword>
<dbReference type="GO" id="GO:0016787">
    <property type="term" value="F:hydrolase activity"/>
    <property type="evidence" value="ECO:0007669"/>
    <property type="project" value="UniProtKB-KW"/>
</dbReference>
<evidence type="ECO:0000259" key="6">
    <source>
        <dbReference type="PROSITE" id="PS50943"/>
    </source>
</evidence>
<feature type="domain" description="HTH cro/C1-type" evidence="6">
    <location>
        <begin position="15"/>
        <end position="69"/>
    </location>
</feature>
<organism evidence="7 8">
    <name type="scientific">Sphaerimonospora thailandensis</name>
    <dbReference type="NCBI Taxonomy" id="795644"/>
    <lineage>
        <taxon>Bacteria</taxon>
        <taxon>Bacillati</taxon>
        <taxon>Actinomycetota</taxon>
        <taxon>Actinomycetes</taxon>
        <taxon>Streptosporangiales</taxon>
        <taxon>Streptosporangiaceae</taxon>
        <taxon>Sphaerimonospora</taxon>
    </lineage>
</organism>
<dbReference type="Pfam" id="PF00149">
    <property type="entry name" value="Metallophos"/>
    <property type="match status" value="1"/>
</dbReference>
<name>A0A8J3RAQ0_9ACTN</name>
<evidence type="ECO:0000256" key="4">
    <source>
        <dbReference type="ARBA" id="ARBA00025742"/>
    </source>
</evidence>
<evidence type="ECO:0000256" key="2">
    <source>
        <dbReference type="ARBA" id="ARBA00022801"/>
    </source>
</evidence>
<dbReference type="PANTHER" id="PTHR42988">
    <property type="entry name" value="PHOSPHOHYDROLASE"/>
    <property type="match status" value="1"/>
</dbReference>
<evidence type="ECO:0000313" key="8">
    <source>
        <dbReference type="Proteomes" id="UP000610966"/>
    </source>
</evidence>
<evidence type="ECO:0000256" key="5">
    <source>
        <dbReference type="SAM" id="MobiDB-lite"/>
    </source>
</evidence>
<evidence type="ECO:0000313" key="7">
    <source>
        <dbReference type="EMBL" id="GIH71189.1"/>
    </source>
</evidence>
<proteinExistence type="inferred from homology"/>
<dbReference type="InterPro" id="IPR001387">
    <property type="entry name" value="Cro/C1-type_HTH"/>
</dbReference>
<dbReference type="Pfam" id="PF17765">
    <property type="entry name" value="MLTR_LBD"/>
    <property type="match status" value="1"/>
</dbReference>
<keyword evidence="3" id="KW-0408">Iron</keyword>
<evidence type="ECO:0000256" key="3">
    <source>
        <dbReference type="ARBA" id="ARBA00023004"/>
    </source>
</evidence>
<gene>
    <name evidence="7" type="ORF">Mth01_34420</name>
</gene>
<protein>
    <recommendedName>
        <fullName evidence="6">HTH cro/C1-type domain-containing protein</fullName>
    </recommendedName>
</protein>
<dbReference type="RefSeq" id="WP_239089752.1">
    <property type="nucleotide sequence ID" value="NZ_BOOG01000031.1"/>
</dbReference>
<dbReference type="Proteomes" id="UP000610966">
    <property type="component" value="Unassembled WGS sequence"/>
</dbReference>
<dbReference type="Gene3D" id="1.10.260.40">
    <property type="entry name" value="lambda repressor-like DNA-binding domains"/>
    <property type="match status" value="1"/>
</dbReference>
<dbReference type="InterPro" id="IPR050884">
    <property type="entry name" value="CNP_phosphodiesterase-III"/>
</dbReference>
<dbReference type="GO" id="GO:0003677">
    <property type="term" value="F:DNA binding"/>
    <property type="evidence" value="ECO:0007669"/>
    <property type="project" value="InterPro"/>
</dbReference>
<accession>A0A8J3RAQ0</accession>
<dbReference type="InterPro" id="IPR029052">
    <property type="entry name" value="Metallo-depent_PP-like"/>
</dbReference>
<comment type="caution">
    <text evidence="7">The sequence shown here is derived from an EMBL/GenBank/DDBJ whole genome shotgun (WGS) entry which is preliminary data.</text>
</comment>
<dbReference type="Pfam" id="PF13560">
    <property type="entry name" value="HTH_31"/>
    <property type="match status" value="1"/>
</dbReference>
<feature type="compositionally biased region" description="Basic residues" evidence="5">
    <location>
        <begin position="154"/>
        <end position="163"/>
    </location>
</feature>
<sequence length="456" mass="50212">MAAAQIYQRPFGELLRHWREHRRLSQLELSIQAEISTRHLSFLETGRARPSRDMVLHITEHLEIPLRERNHLLLAAGYAPAYTESPLDSPQMAAVCEAIRRLLSAHEPYPAVVVDRGWNLVDANAAIGLIAEGVDPDLLTNVLRASGSPGGARPPHRQPRRVARSPARPASGDASSRTSEPDRVAVGAGRARRCRAGRRILRYRHRRSWRWVMVVLAQVSDIHIDGSGRNTSRAVRALDYARSMRPDAILLTGDIADHGAVEEYEIVRDLISFDDVPLVLCPGNHDVRGNLRKVLLGRDGDQPVNQALNLETVTIALCDSSIPGRDDGHLDDDTLAWLDSVLAARPGVRALVGMHHPAVELGIPYVDAIRLNRPEQLRQVLDRHPHVLAVLAGHAHTAAATTFAGRPLLVAPGVVSTILLPAETPVQPPIDFTLPPAIAIHLLYEDRIATHYRPIP</sequence>
<evidence type="ECO:0000256" key="1">
    <source>
        <dbReference type="ARBA" id="ARBA00022723"/>
    </source>
</evidence>
<dbReference type="CDD" id="cd00093">
    <property type="entry name" value="HTH_XRE"/>
    <property type="match status" value="1"/>
</dbReference>
<dbReference type="InterPro" id="IPR010982">
    <property type="entry name" value="Lambda_DNA-bd_dom_sf"/>
</dbReference>
<keyword evidence="8" id="KW-1185">Reference proteome</keyword>
<dbReference type="PROSITE" id="PS50943">
    <property type="entry name" value="HTH_CROC1"/>
    <property type="match status" value="1"/>
</dbReference>
<dbReference type="SUPFAM" id="SSF47413">
    <property type="entry name" value="lambda repressor-like DNA-binding domains"/>
    <property type="match status" value="1"/>
</dbReference>
<dbReference type="AlphaFoldDB" id="A0A8J3RAQ0"/>
<dbReference type="InterPro" id="IPR004843">
    <property type="entry name" value="Calcineurin-like_PHP"/>
</dbReference>
<dbReference type="Gene3D" id="3.60.21.10">
    <property type="match status" value="1"/>
</dbReference>
<dbReference type="SUPFAM" id="SSF56300">
    <property type="entry name" value="Metallo-dependent phosphatases"/>
    <property type="match status" value="1"/>
</dbReference>
<keyword evidence="1" id="KW-0479">Metal-binding</keyword>
<dbReference type="InterPro" id="IPR041413">
    <property type="entry name" value="MLTR_LBD"/>
</dbReference>
<dbReference type="GO" id="GO:0046872">
    <property type="term" value="F:metal ion binding"/>
    <property type="evidence" value="ECO:0007669"/>
    <property type="project" value="UniProtKB-KW"/>
</dbReference>
<feature type="region of interest" description="Disordered" evidence="5">
    <location>
        <begin position="145"/>
        <end position="188"/>
    </location>
</feature>
<dbReference type="PANTHER" id="PTHR42988:SF2">
    <property type="entry name" value="CYCLIC NUCLEOTIDE PHOSPHODIESTERASE CBUA0032-RELATED"/>
    <property type="match status" value="1"/>
</dbReference>
<dbReference type="EMBL" id="BOOG01000031">
    <property type="protein sequence ID" value="GIH71189.1"/>
    <property type="molecule type" value="Genomic_DNA"/>
</dbReference>
<comment type="similarity">
    <text evidence="4">Belongs to the cyclic nucleotide phosphodiesterase class-III family.</text>
</comment>